<dbReference type="FunFam" id="2.70.150.10:FF:000160">
    <property type="entry name" value="Sarcoplasmic/endoplasmic reticulum calcium ATPase 1"/>
    <property type="match status" value="1"/>
</dbReference>
<keyword evidence="11" id="KW-0460">Magnesium</keyword>
<evidence type="ECO:0000256" key="19">
    <source>
        <dbReference type="ARBA" id="ARBA00035017"/>
    </source>
</evidence>
<dbReference type="PROSITE" id="PS00154">
    <property type="entry name" value="ATPASE_E1_E2"/>
    <property type="match status" value="1"/>
</dbReference>
<keyword evidence="9" id="KW-0547">Nucleotide-binding</keyword>
<comment type="subcellular location">
    <subcellularLocation>
        <location evidence="2">Cell membrane</location>
        <topology evidence="2">Multi-pass membrane protein</topology>
    </subcellularLocation>
</comment>
<dbReference type="InterPro" id="IPR023299">
    <property type="entry name" value="ATPase_P-typ_cyto_dom_N"/>
</dbReference>
<dbReference type="InterPro" id="IPR006068">
    <property type="entry name" value="ATPase_P-typ_cation-transptr_C"/>
</dbReference>
<dbReference type="AlphaFoldDB" id="A0AAD5WP54"/>
<keyword evidence="27" id="KW-1185">Reference proteome</keyword>
<keyword evidence="18" id="KW-0739">Sodium transport</keyword>
<evidence type="ECO:0000256" key="20">
    <source>
        <dbReference type="ARBA" id="ARBA00035029"/>
    </source>
</evidence>
<evidence type="ECO:0000256" key="4">
    <source>
        <dbReference type="ARBA" id="ARBA00022475"/>
    </source>
</evidence>
<keyword evidence="10" id="KW-0067">ATP-binding</keyword>
<dbReference type="InterPro" id="IPR023298">
    <property type="entry name" value="ATPase_P-typ_TM_dom_sf"/>
</dbReference>
<dbReference type="Proteomes" id="UP001201980">
    <property type="component" value="Unassembled WGS sequence"/>
</dbReference>
<feature type="transmembrane region" description="Helical" evidence="24">
    <location>
        <begin position="312"/>
        <end position="334"/>
    </location>
</feature>
<sequence length="1127" mass="123499">MSEKQKQSPQLQPPREDEGFLGDGRSNKDLSRPPHALPSDLFLEEIEANGDDGLTESQAEERRSLFGVNEWKDEKPTPWWKFIVRQVFNPMALVLIICTVIAFAIRAFVEAVVISIVVCLNILIGSYMEIQAAGKMASLKKLTTPTGNVVRSGHSKVIPSAELVVGDLVTLRSGDKIPADVRLIETVNFEVDESSLTGESLPVAKHGDRVYDNDAANRNAGDRLNVAFSTCNITKGRAKGVVFAVGMKTALGQIAQMSKKPSRIRRPKPKKDGRDPGPKEKLAAACGTVWDAAKEFFGFSDSSTPLQKKLNALALALFFLAIVCFLIVLGANGMKTDKEVVIYGVGTGLSMIPAALPVVLIITMATGAASMKARRVLVRTTKSLEALGGVTNICSDKTGTLTEGAMVVKRAWLPSRGTYDVCNFGDNVANPTRGDLSLAPKQPKDWTDEEEHKQEKGDCGDTKVDIVEEVKHAQVEMYLNVASMANVAVLHQSDKADGGWHARGEPTEIAIQVFAARFDMNRRKIAESEEARWKHVTEFPFDSRVKRMTSIYQTNDGKQWAFTKGATERLLPLCNGICVGDEAVPMEEDSPWRADILGNVEALAKQGLRVLTLATRTEFKKFDPNDRIPVPDTDEEKEARMDRLEGRDDICDCHEVAKDECPFHRDNFEQDLVFRGLIGIYDPPRPESAEAVAMAKKAGIVTHMLTGDHPETAKSIAKQVGILPWNMGMVSAEVARSMVMTGPEMDGLSGEEIDALPVLPLVVARCSPATKVKMVQALHRRGRFCAMTGDGVNDAPALVQADVGIAMGKNGSDVAKESADIILVDDNFRSILNAVEEGRRIFDNIQKFVLHVLAENVGQAAVLLVCLVVKDSLGNSVFPLSPVEIMFVILLTSGLPDMALGQLPGAAGIMDRPPHDNKVGIFTKELYVDLAVIGLWLAALSIAAFFYVLFGGYDGQIGVDCNATLSEGCEPVFRARATCFASLSIFALLLAWQVVDMRRSFFRMKSKPKNPWTQPLKDIWENKLLVGSIIVAIVLLFVSILVPVLNTKIFKHHPLTWEWAVVVVGAVLFFAGVELHKYIKRRYFRAMERKNRTCDSGDIEASAVETDGHFAQYFKTNGVSVDKTDSS</sequence>
<dbReference type="NCBIfam" id="TIGR01494">
    <property type="entry name" value="ATPase_P-type"/>
    <property type="match status" value="3"/>
</dbReference>
<feature type="region of interest" description="Disordered" evidence="23">
    <location>
        <begin position="258"/>
        <end position="279"/>
    </location>
</feature>
<feature type="compositionally biased region" description="Basic and acidic residues" evidence="23">
    <location>
        <begin position="270"/>
        <end position="279"/>
    </location>
</feature>
<evidence type="ECO:0000259" key="25">
    <source>
        <dbReference type="SMART" id="SM00831"/>
    </source>
</evidence>
<dbReference type="PANTHER" id="PTHR42861">
    <property type="entry name" value="CALCIUM-TRANSPORTING ATPASE"/>
    <property type="match status" value="1"/>
</dbReference>
<feature type="transmembrane region" description="Helical" evidence="24">
    <location>
        <begin position="1057"/>
        <end position="1079"/>
    </location>
</feature>
<dbReference type="SUPFAM" id="SSF81660">
    <property type="entry name" value="Metal cation-transporting ATPase, ATP-binding domain N"/>
    <property type="match status" value="1"/>
</dbReference>
<dbReference type="Pfam" id="PF13246">
    <property type="entry name" value="Cation_ATPase"/>
    <property type="match status" value="1"/>
</dbReference>
<feature type="transmembrane region" description="Helical" evidence="24">
    <location>
        <begin position="926"/>
        <end position="953"/>
    </location>
</feature>
<dbReference type="GO" id="GO:0006813">
    <property type="term" value="P:potassium ion transport"/>
    <property type="evidence" value="ECO:0007669"/>
    <property type="project" value="UniProtKB-KW"/>
</dbReference>
<evidence type="ECO:0000313" key="26">
    <source>
        <dbReference type="EMBL" id="KAJ2893628.1"/>
    </source>
</evidence>
<keyword evidence="6" id="KW-0597">Phosphoprotein</keyword>
<evidence type="ECO:0000256" key="18">
    <source>
        <dbReference type="ARBA" id="ARBA00023201"/>
    </source>
</evidence>
<evidence type="ECO:0000256" key="3">
    <source>
        <dbReference type="ARBA" id="ARBA00022448"/>
    </source>
</evidence>
<dbReference type="InterPro" id="IPR059000">
    <property type="entry name" value="ATPase_P-type_domA"/>
</dbReference>
<dbReference type="EMBL" id="JAKWBI020000582">
    <property type="protein sequence ID" value="KAJ2893628.1"/>
    <property type="molecule type" value="Genomic_DNA"/>
</dbReference>
<dbReference type="InterPro" id="IPR018303">
    <property type="entry name" value="ATPase_P-typ_P_site"/>
</dbReference>
<dbReference type="SFLD" id="SFLDS00003">
    <property type="entry name" value="Haloacid_Dehalogenase"/>
    <property type="match status" value="1"/>
</dbReference>
<proteinExistence type="inferred from homology"/>
<dbReference type="InterPro" id="IPR023214">
    <property type="entry name" value="HAD_sf"/>
</dbReference>
<evidence type="ECO:0000256" key="21">
    <source>
        <dbReference type="ARBA" id="ARBA00048599"/>
    </source>
</evidence>
<evidence type="ECO:0000256" key="7">
    <source>
        <dbReference type="ARBA" id="ARBA00022692"/>
    </source>
</evidence>
<dbReference type="InterPro" id="IPR001757">
    <property type="entry name" value="P_typ_ATPase"/>
</dbReference>
<keyword evidence="3" id="KW-0813">Transport</keyword>
<feature type="transmembrane region" description="Helical" evidence="24">
    <location>
        <begin position="973"/>
        <end position="995"/>
    </location>
</feature>
<evidence type="ECO:0000256" key="1">
    <source>
        <dbReference type="ARBA" id="ARBA00001946"/>
    </source>
</evidence>
<feature type="transmembrane region" description="Helical" evidence="24">
    <location>
        <begin position="87"/>
        <end position="105"/>
    </location>
</feature>
<dbReference type="Gene3D" id="3.40.1110.10">
    <property type="entry name" value="Calcium-transporting ATPase, cytoplasmic domain N"/>
    <property type="match status" value="1"/>
</dbReference>
<comment type="caution">
    <text evidence="26">The sequence shown here is derived from an EMBL/GenBank/DDBJ whole genome shotgun (WGS) entry which is preliminary data.</text>
</comment>
<dbReference type="GO" id="GO:0016887">
    <property type="term" value="F:ATP hydrolysis activity"/>
    <property type="evidence" value="ECO:0007669"/>
    <property type="project" value="InterPro"/>
</dbReference>
<dbReference type="PRINTS" id="PR00119">
    <property type="entry name" value="CATATPASE"/>
</dbReference>
<evidence type="ECO:0000256" key="15">
    <source>
        <dbReference type="ARBA" id="ARBA00023053"/>
    </source>
</evidence>
<dbReference type="GO" id="GO:0008554">
    <property type="term" value="F:P-type sodium transporter activity"/>
    <property type="evidence" value="ECO:0007669"/>
    <property type="project" value="UniProtKB-EC"/>
</dbReference>
<dbReference type="SUPFAM" id="SSF56784">
    <property type="entry name" value="HAD-like"/>
    <property type="match status" value="1"/>
</dbReference>
<evidence type="ECO:0000256" key="8">
    <source>
        <dbReference type="ARBA" id="ARBA00022723"/>
    </source>
</evidence>
<evidence type="ECO:0000256" key="14">
    <source>
        <dbReference type="ARBA" id="ARBA00022989"/>
    </source>
</evidence>
<gene>
    <name evidence="26" type="ORF">MKZ38_008399</name>
</gene>
<comment type="catalytic activity">
    <reaction evidence="21">
        <text>K(+)(in) + ATP + H2O = K(+)(out) + ADP + phosphate + H(+)</text>
        <dbReference type="Rhea" id="RHEA:75815"/>
        <dbReference type="ChEBI" id="CHEBI:15377"/>
        <dbReference type="ChEBI" id="CHEBI:15378"/>
        <dbReference type="ChEBI" id="CHEBI:29103"/>
        <dbReference type="ChEBI" id="CHEBI:30616"/>
        <dbReference type="ChEBI" id="CHEBI:43474"/>
        <dbReference type="ChEBI" id="CHEBI:456216"/>
    </reaction>
</comment>
<evidence type="ECO:0000313" key="27">
    <source>
        <dbReference type="Proteomes" id="UP001201980"/>
    </source>
</evidence>
<evidence type="ECO:0000256" key="12">
    <source>
        <dbReference type="ARBA" id="ARBA00022958"/>
    </source>
</evidence>
<evidence type="ECO:0000256" key="5">
    <source>
        <dbReference type="ARBA" id="ARBA00022538"/>
    </source>
</evidence>
<dbReference type="GO" id="GO:0005886">
    <property type="term" value="C:plasma membrane"/>
    <property type="evidence" value="ECO:0007669"/>
    <property type="project" value="UniProtKB-SubCell"/>
</dbReference>
<dbReference type="Pfam" id="PF00122">
    <property type="entry name" value="E1-E2_ATPase"/>
    <property type="match status" value="1"/>
</dbReference>
<evidence type="ECO:0000256" key="9">
    <source>
        <dbReference type="ARBA" id="ARBA00022741"/>
    </source>
</evidence>
<evidence type="ECO:0000256" key="17">
    <source>
        <dbReference type="ARBA" id="ARBA00023136"/>
    </source>
</evidence>
<comment type="catalytic activity">
    <reaction evidence="22">
        <text>Na(+)(in) + ATP + H2O = Na(+)(out) + ADP + phosphate + H(+)</text>
        <dbReference type="Rhea" id="RHEA:14633"/>
        <dbReference type="ChEBI" id="CHEBI:15377"/>
        <dbReference type="ChEBI" id="CHEBI:15378"/>
        <dbReference type="ChEBI" id="CHEBI:29101"/>
        <dbReference type="ChEBI" id="CHEBI:30616"/>
        <dbReference type="ChEBI" id="CHEBI:43474"/>
        <dbReference type="ChEBI" id="CHEBI:456216"/>
        <dbReference type="EC" id="7.2.2.3"/>
    </reaction>
    <physiologicalReaction direction="left-to-right" evidence="22">
        <dbReference type="Rhea" id="RHEA:14634"/>
    </physiologicalReaction>
</comment>
<evidence type="ECO:0000256" key="22">
    <source>
        <dbReference type="ARBA" id="ARBA00049499"/>
    </source>
</evidence>
<dbReference type="GO" id="GO:0005524">
    <property type="term" value="F:ATP binding"/>
    <property type="evidence" value="ECO:0007669"/>
    <property type="project" value="UniProtKB-KW"/>
</dbReference>
<keyword evidence="12" id="KW-0630">Potassium</keyword>
<dbReference type="EC" id="7.2.2.3" evidence="20"/>
<dbReference type="InterPro" id="IPR036412">
    <property type="entry name" value="HAD-like_sf"/>
</dbReference>
<feature type="region of interest" description="Disordered" evidence="23">
    <location>
        <begin position="1"/>
        <end position="36"/>
    </location>
</feature>
<evidence type="ECO:0000256" key="2">
    <source>
        <dbReference type="ARBA" id="ARBA00004651"/>
    </source>
</evidence>
<organism evidence="26 27">
    <name type="scientific">Zalerion maritima</name>
    <dbReference type="NCBI Taxonomy" id="339359"/>
    <lineage>
        <taxon>Eukaryota</taxon>
        <taxon>Fungi</taxon>
        <taxon>Dikarya</taxon>
        <taxon>Ascomycota</taxon>
        <taxon>Pezizomycotina</taxon>
        <taxon>Sordariomycetes</taxon>
        <taxon>Lulworthiomycetidae</taxon>
        <taxon>Lulworthiales</taxon>
        <taxon>Lulworthiaceae</taxon>
        <taxon>Zalerion</taxon>
    </lineage>
</organism>
<keyword evidence="5" id="KW-0633">Potassium transport</keyword>
<keyword evidence="16" id="KW-0406">Ion transport</keyword>
<feature type="compositionally biased region" description="Basic residues" evidence="23">
    <location>
        <begin position="260"/>
        <end position="269"/>
    </location>
</feature>
<feature type="compositionally biased region" description="Basic and acidic residues" evidence="23">
    <location>
        <begin position="442"/>
        <end position="459"/>
    </location>
</feature>
<comment type="cofactor">
    <cofactor evidence="1">
        <name>Mg(2+)</name>
        <dbReference type="ChEBI" id="CHEBI:18420"/>
    </cofactor>
</comment>
<reference evidence="26" key="1">
    <citation type="submission" date="2022-07" db="EMBL/GenBank/DDBJ databases">
        <title>Draft genome sequence of Zalerion maritima ATCC 34329, a (micro)plastics degrading marine fungus.</title>
        <authorList>
            <person name="Paco A."/>
            <person name="Goncalves M.F.M."/>
            <person name="Rocha-Santos T.A.P."/>
            <person name="Alves A."/>
        </authorList>
    </citation>
    <scope>NUCLEOTIDE SEQUENCE</scope>
    <source>
        <strain evidence="26">ATCC 34329</strain>
    </source>
</reference>
<comment type="similarity">
    <text evidence="19">Belongs to the cation transport ATPase (P-type) (TC 3.A.3) family. Type IID subfamily.</text>
</comment>
<dbReference type="FunFam" id="3.40.50.1000:FF:000047">
    <property type="entry name" value="Sodium P-type ATPase"/>
    <property type="match status" value="1"/>
</dbReference>
<dbReference type="InterPro" id="IPR044492">
    <property type="entry name" value="P_typ_ATPase_HD_dom"/>
</dbReference>
<evidence type="ECO:0000256" key="11">
    <source>
        <dbReference type="ARBA" id="ARBA00022842"/>
    </source>
</evidence>
<dbReference type="SMART" id="SM00831">
    <property type="entry name" value="Cation_ATPase_N"/>
    <property type="match status" value="1"/>
</dbReference>
<evidence type="ECO:0000256" key="16">
    <source>
        <dbReference type="ARBA" id="ARBA00023065"/>
    </source>
</evidence>
<keyword evidence="13" id="KW-1278">Translocase</keyword>
<feature type="region of interest" description="Disordered" evidence="23">
    <location>
        <begin position="432"/>
        <end position="459"/>
    </location>
</feature>
<dbReference type="Gene3D" id="3.40.50.1000">
    <property type="entry name" value="HAD superfamily/HAD-like"/>
    <property type="match status" value="1"/>
</dbReference>
<keyword evidence="15" id="KW-0915">Sodium</keyword>
<keyword evidence="14 24" id="KW-1133">Transmembrane helix</keyword>
<keyword evidence="17 24" id="KW-0472">Membrane</keyword>
<evidence type="ECO:0000256" key="23">
    <source>
        <dbReference type="SAM" id="MobiDB-lite"/>
    </source>
</evidence>
<feature type="transmembrane region" description="Helical" evidence="24">
    <location>
        <begin position="1024"/>
        <end position="1045"/>
    </location>
</feature>
<feature type="transmembrane region" description="Helical" evidence="24">
    <location>
        <begin position="111"/>
        <end position="130"/>
    </location>
</feature>
<keyword evidence="4" id="KW-1003">Cell membrane</keyword>
<dbReference type="InterPro" id="IPR004014">
    <property type="entry name" value="ATPase_P-typ_cation-transptr_N"/>
</dbReference>
<feature type="transmembrane region" description="Helical" evidence="24">
    <location>
        <begin position="340"/>
        <end position="365"/>
    </location>
</feature>
<dbReference type="GO" id="GO:0046872">
    <property type="term" value="F:metal ion binding"/>
    <property type="evidence" value="ECO:0007669"/>
    <property type="project" value="UniProtKB-KW"/>
</dbReference>
<feature type="domain" description="Cation-transporting P-type ATPase N-terminal" evidence="25">
    <location>
        <begin position="33"/>
        <end position="107"/>
    </location>
</feature>
<dbReference type="SUPFAM" id="SSF81665">
    <property type="entry name" value="Calcium ATPase, transmembrane domain M"/>
    <property type="match status" value="1"/>
</dbReference>
<accession>A0AAD5WP54</accession>
<dbReference type="SFLD" id="SFLDG00002">
    <property type="entry name" value="C1.7:_P-type_atpase_like"/>
    <property type="match status" value="1"/>
</dbReference>
<dbReference type="FunFam" id="1.20.1110.10:FF:000015">
    <property type="entry name" value="Sodium ion P-type ATPase"/>
    <property type="match status" value="1"/>
</dbReference>
<dbReference type="InterPro" id="IPR008250">
    <property type="entry name" value="ATPase_P-typ_transduc_dom_A_sf"/>
</dbReference>
<evidence type="ECO:0000256" key="24">
    <source>
        <dbReference type="SAM" id="Phobius"/>
    </source>
</evidence>
<dbReference type="SUPFAM" id="SSF81653">
    <property type="entry name" value="Calcium ATPase, transduction domain A"/>
    <property type="match status" value="1"/>
</dbReference>
<name>A0AAD5WP54_9PEZI</name>
<dbReference type="SFLD" id="SFLDF00027">
    <property type="entry name" value="p-type_atpase"/>
    <property type="match status" value="1"/>
</dbReference>
<keyword evidence="7 24" id="KW-0812">Transmembrane</keyword>
<dbReference type="Gene3D" id="1.20.1110.10">
    <property type="entry name" value="Calcium-transporting ATPase, transmembrane domain"/>
    <property type="match status" value="2"/>
</dbReference>
<protein>
    <recommendedName>
        <fullName evidence="20">P-type Na(+) transporter</fullName>
        <ecNumber evidence="20">7.2.2.3</ecNumber>
    </recommendedName>
</protein>
<dbReference type="Pfam" id="PF00689">
    <property type="entry name" value="Cation_ATPase_C"/>
    <property type="match status" value="1"/>
</dbReference>
<dbReference type="Gene3D" id="2.70.150.10">
    <property type="entry name" value="Calcium-transporting ATPase, cytoplasmic transduction domain A"/>
    <property type="match status" value="1"/>
</dbReference>
<dbReference type="Pfam" id="PF00690">
    <property type="entry name" value="Cation_ATPase_N"/>
    <property type="match status" value="1"/>
</dbReference>
<keyword evidence="8" id="KW-0479">Metal-binding</keyword>
<evidence type="ECO:0000256" key="6">
    <source>
        <dbReference type="ARBA" id="ARBA00022553"/>
    </source>
</evidence>
<evidence type="ECO:0000256" key="10">
    <source>
        <dbReference type="ARBA" id="ARBA00022840"/>
    </source>
</evidence>
<evidence type="ECO:0000256" key="13">
    <source>
        <dbReference type="ARBA" id="ARBA00022967"/>
    </source>
</evidence>